<evidence type="ECO:0008006" key="4">
    <source>
        <dbReference type="Google" id="ProtNLM"/>
    </source>
</evidence>
<gene>
    <name evidence="2" type="ORF">J2Z63_000339</name>
</gene>
<feature type="signal peptide" evidence="1">
    <location>
        <begin position="1"/>
        <end position="21"/>
    </location>
</feature>
<protein>
    <recommendedName>
        <fullName evidence="4">Lipoprotein</fullName>
    </recommendedName>
</protein>
<keyword evidence="3" id="KW-1185">Reference proteome</keyword>
<proteinExistence type="predicted"/>
<sequence>MKKLLTILGSVAMVATTGAVAVACKTEAKPDKPVDVKQKLEDLVKVKTGIEVADGDKGNVEKVVAAVNAKNPEAKLVAAELKIEAVGTDKAKVKLLPKDQSSKYEGSVEIEFKAAPAAAEEARTS</sequence>
<accession>A0ABU0NE24</accession>
<name>A0ABU0NE24_9MOLU</name>
<evidence type="ECO:0000256" key="1">
    <source>
        <dbReference type="SAM" id="SignalP"/>
    </source>
</evidence>
<dbReference type="NCBIfam" id="NF038029">
    <property type="entry name" value="LP_plasma"/>
    <property type="match status" value="1"/>
</dbReference>
<dbReference type="RefSeq" id="WP_307444574.1">
    <property type="nucleotide sequence ID" value="NZ_JAUSWP010000002.1"/>
</dbReference>
<dbReference type="InterPro" id="IPR054816">
    <property type="entry name" value="Lipoprotein_mollicutes-type_CS"/>
</dbReference>
<reference evidence="2" key="1">
    <citation type="submission" date="2023-07" db="EMBL/GenBank/DDBJ databases">
        <title>Genomic Encyclopedia of Type Strains, Phase IV (KMG-IV): sequencing the most valuable type-strain genomes for metagenomic binning, comparative biology and taxonomic classification.</title>
        <authorList>
            <person name="Goeker M."/>
        </authorList>
    </citation>
    <scope>NUCLEOTIDE SEQUENCE [LARGE SCALE GENOMIC DNA]</scope>
    <source>
        <strain evidence="2">DSM 22019</strain>
    </source>
</reference>
<organism evidence="2 3">
    <name type="scientific">Mycoplasma yeatsii</name>
    <dbReference type="NCBI Taxonomy" id="51365"/>
    <lineage>
        <taxon>Bacteria</taxon>
        <taxon>Bacillati</taxon>
        <taxon>Mycoplasmatota</taxon>
        <taxon>Mollicutes</taxon>
        <taxon>Mycoplasmataceae</taxon>
        <taxon>Mycoplasma</taxon>
    </lineage>
</organism>
<dbReference type="EMBL" id="JAUSWP010000002">
    <property type="protein sequence ID" value="MDQ0567696.1"/>
    <property type="molecule type" value="Genomic_DNA"/>
</dbReference>
<evidence type="ECO:0000313" key="2">
    <source>
        <dbReference type="EMBL" id="MDQ0567696.1"/>
    </source>
</evidence>
<evidence type="ECO:0000313" key="3">
    <source>
        <dbReference type="Proteomes" id="UP001236620"/>
    </source>
</evidence>
<keyword evidence="1" id="KW-0732">Signal</keyword>
<comment type="caution">
    <text evidence="2">The sequence shown here is derived from an EMBL/GenBank/DDBJ whole genome shotgun (WGS) entry which is preliminary data.</text>
</comment>
<dbReference type="NCBIfam" id="NF045726">
    <property type="entry name" value="XXplasma_LP"/>
    <property type="match status" value="1"/>
</dbReference>
<dbReference type="PROSITE" id="PS51257">
    <property type="entry name" value="PROKAR_LIPOPROTEIN"/>
    <property type="match status" value="1"/>
</dbReference>
<feature type="chain" id="PRO_5046784863" description="Lipoprotein" evidence="1">
    <location>
        <begin position="22"/>
        <end position="125"/>
    </location>
</feature>
<dbReference type="Proteomes" id="UP001236620">
    <property type="component" value="Unassembled WGS sequence"/>
</dbReference>